<dbReference type="FunFam" id="1.10.1520.10:FF:000001">
    <property type="entry name" value="Ribonuclease 3"/>
    <property type="match status" value="1"/>
</dbReference>
<proteinExistence type="inferred from homology"/>
<feature type="binding site" evidence="15">
    <location>
        <position position="48"/>
    </location>
    <ligand>
        <name>Mg(2+)</name>
        <dbReference type="ChEBI" id="CHEBI:18420"/>
    </ligand>
</feature>
<comment type="function">
    <text evidence="15">Digests double-stranded RNA. Involved in the processing of primary rRNA transcript to yield the immediate precursors to the large and small rRNAs (23S and 16S). Processes some mRNAs, and tRNAs when they are encoded in the rRNA operon. Processes pre-crRNA and tracrRNA of type II CRISPR loci if present in the organism.</text>
</comment>
<evidence type="ECO:0000256" key="11">
    <source>
        <dbReference type="ARBA" id="ARBA00022759"/>
    </source>
</evidence>
<dbReference type="PROSITE" id="PS00517">
    <property type="entry name" value="RNASE_3_1"/>
    <property type="match status" value="1"/>
</dbReference>
<sequence>MNRQNLLELQEKLEIEFNQLELLKRAVTHKSYANERRSNNLKDNERLEFLGDAVLDLVVNQYLFVEYPDHPEGELAQIRSVVVSAPTLAEKSREIDLGHYLLLGKGEDATGGRQRNSILADAFEALIGSVYLDQGLEVARTFILDLLIPNIQMVEEGNHIQDYKTLLQELLQKNSDYRPQYEVIKEEGPDHNKSFTVQVKFKGEVLGVGTGSSKKRAQQSSAKEAIDKLDR</sequence>
<dbReference type="SUPFAM" id="SSF69065">
    <property type="entry name" value="RNase III domain-like"/>
    <property type="match status" value="1"/>
</dbReference>
<dbReference type="GO" id="GO:0042802">
    <property type="term" value="F:identical protein binding"/>
    <property type="evidence" value="ECO:0007669"/>
    <property type="project" value="UniProtKB-ARBA"/>
</dbReference>
<organism evidence="19 20">
    <name type="scientific">Halanaerobacter jeridensis</name>
    <dbReference type="NCBI Taxonomy" id="706427"/>
    <lineage>
        <taxon>Bacteria</taxon>
        <taxon>Bacillati</taxon>
        <taxon>Bacillota</taxon>
        <taxon>Clostridia</taxon>
        <taxon>Halanaerobiales</taxon>
        <taxon>Halobacteroidaceae</taxon>
        <taxon>Halanaerobacter</taxon>
    </lineage>
</organism>
<dbReference type="InterPro" id="IPR011907">
    <property type="entry name" value="RNase_III"/>
</dbReference>
<feature type="domain" description="DRBM" evidence="17">
    <location>
        <begin position="162"/>
        <end position="231"/>
    </location>
</feature>
<keyword evidence="10 15" id="KW-0479">Metal-binding</keyword>
<dbReference type="FunFam" id="3.30.160.20:FF:000003">
    <property type="entry name" value="Ribonuclease 3"/>
    <property type="match status" value="1"/>
</dbReference>
<feature type="binding site" evidence="15">
    <location>
        <position position="124"/>
    </location>
    <ligand>
        <name>Mg(2+)</name>
        <dbReference type="ChEBI" id="CHEBI:18420"/>
    </ligand>
</feature>
<accession>A0A939BMI6</accession>
<dbReference type="AlphaFoldDB" id="A0A939BMI6"/>
<dbReference type="GO" id="GO:0019843">
    <property type="term" value="F:rRNA binding"/>
    <property type="evidence" value="ECO:0007669"/>
    <property type="project" value="UniProtKB-KW"/>
</dbReference>
<evidence type="ECO:0000256" key="7">
    <source>
        <dbReference type="ARBA" id="ARBA00022664"/>
    </source>
</evidence>
<name>A0A939BMI6_9FIRM</name>
<evidence type="ECO:0000256" key="3">
    <source>
        <dbReference type="ARBA" id="ARBA00010183"/>
    </source>
</evidence>
<dbReference type="Gene3D" id="1.10.1520.10">
    <property type="entry name" value="Ribonuclease III domain"/>
    <property type="match status" value="1"/>
</dbReference>
<keyword evidence="9 15" id="KW-0540">Nuclease</keyword>
<keyword evidence="5 15" id="KW-0963">Cytoplasm</keyword>
<keyword evidence="7 15" id="KW-0507">mRNA processing</keyword>
<dbReference type="GO" id="GO:0006397">
    <property type="term" value="P:mRNA processing"/>
    <property type="evidence" value="ECO:0007669"/>
    <property type="project" value="UniProtKB-UniRule"/>
</dbReference>
<comment type="caution">
    <text evidence="19">The sequence shown here is derived from an EMBL/GenBank/DDBJ whole genome shotgun (WGS) entry which is preliminary data.</text>
</comment>
<evidence type="ECO:0000256" key="10">
    <source>
        <dbReference type="ARBA" id="ARBA00022723"/>
    </source>
</evidence>
<evidence type="ECO:0000256" key="15">
    <source>
        <dbReference type="HAMAP-Rule" id="MF_00104"/>
    </source>
</evidence>
<dbReference type="Pfam" id="PF14622">
    <property type="entry name" value="Ribonucleas_3_3"/>
    <property type="match status" value="1"/>
</dbReference>
<dbReference type="GO" id="GO:0010468">
    <property type="term" value="P:regulation of gene expression"/>
    <property type="evidence" value="ECO:0007669"/>
    <property type="project" value="TreeGrafter"/>
</dbReference>
<gene>
    <name evidence="15" type="primary">rnc</name>
    <name evidence="19" type="ORF">JOC47_001446</name>
</gene>
<evidence type="ECO:0000313" key="19">
    <source>
        <dbReference type="EMBL" id="MBM7556595.1"/>
    </source>
</evidence>
<evidence type="ECO:0000256" key="4">
    <source>
        <dbReference type="ARBA" id="ARBA00011738"/>
    </source>
</evidence>
<comment type="catalytic activity">
    <reaction evidence="1 15">
        <text>Endonucleolytic cleavage to 5'-phosphomonoester.</text>
        <dbReference type="EC" id="3.1.26.3"/>
    </reaction>
</comment>
<evidence type="ECO:0000256" key="12">
    <source>
        <dbReference type="ARBA" id="ARBA00022801"/>
    </source>
</evidence>
<dbReference type="GO" id="GO:0046872">
    <property type="term" value="F:metal ion binding"/>
    <property type="evidence" value="ECO:0007669"/>
    <property type="project" value="UniProtKB-KW"/>
</dbReference>
<evidence type="ECO:0000256" key="9">
    <source>
        <dbReference type="ARBA" id="ARBA00022722"/>
    </source>
</evidence>
<comment type="similarity">
    <text evidence="3">Belongs to the ribonuclease III family.</text>
</comment>
<keyword evidence="8 15" id="KW-0819">tRNA processing</keyword>
<dbReference type="CDD" id="cd10845">
    <property type="entry name" value="DSRM_RNAse_III_family"/>
    <property type="match status" value="1"/>
</dbReference>
<comment type="subcellular location">
    <subcellularLocation>
        <location evidence="2 15">Cytoplasm</location>
    </subcellularLocation>
</comment>
<dbReference type="Gene3D" id="3.30.160.20">
    <property type="match status" value="1"/>
</dbReference>
<keyword evidence="11 15" id="KW-0255">Endonuclease</keyword>
<evidence type="ECO:0000259" key="18">
    <source>
        <dbReference type="PROSITE" id="PS50142"/>
    </source>
</evidence>
<evidence type="ECO:0000256" key="2">
    <source>
        <dbReference type="ARBA" id="ARBA00004496"/>
    </source>
</evidence>
<dbReference type="GO" id="GO:0005737">
    <property type="term" value="C:cytoplasm"/>
    <property type="evidence" value="ECO:0007669"/>
    <property type="project" value="UniProtKB-SubCell"/>
</dbReference>
<dbReference type="InterPro" id="IPR000999">
    <property type="entry name" value="RNase_III_dom"/>
</dbReference>
<dbReference type="GO" id="GO:0008033">
    <property type="term" value="P:tRNA processing"/>
    <property type="evidence" value="ECO:0007669"/>
    <property type="project" value="UniProtKB-KW"/>
</dbReference>
<dbReference type="Pfam" id="PF00035">
    <property type="entry name" value="dsrm"/>
    <property type="match status" value="1"/>
</dbReference>
<protein>
    <recommendedName>
        <fullName evidence="15">Ribonuclease 3</fullName>
        <ecNumber evidence="15">3.1.26.3</ecNumber>
    </recommendedName>
    <alternativeName>
        <fullName evidence="15">Ribonuclease III</fullName>
        <shortName evidence="15">RNase III</shortName>
    </alternativeName>
</protein>
<dbReference type="PANTHER" id="PTHR11207:SF0">
    <property type="entry name" value="RIBONUCLEASE 3"/>
    <property type="match status" value="1"/>
</dbReference>
<dbReference type="HAMAP" id="MF_00104">
    <property type="entry name" value="RNase_III"/>
    <property type="match status" value="1"/>
</dbReference>
<dbReference type="PROSITE" id="PS50142">
    <property type="entry name" value="RNASE_3_2"/>
    <property type="match status" value="1"/>
</dbReference>
<dbReference type="EMBL" id="JAFBDQ010000006">
    <property type="protein sequence ID" value="MBM7556595.1"/>
    <property type="molecule type" value="Genomic_DNA"/>
</dbReference>
<dbReference type="NCBIfam" id="TIGR02191">
    <property type="entry name" value="RNaseIII"/>
    <property type="match status" value="1"/>
</dbReference>
<evidence type="ECO:0000256" key="6">
    <source>
        <dbReference type="ARBA" id="ARBA00022552"/>
    </source>
</evidence>
<evidence type="ECO:0000256" key="14">
    <source>
        <dbReference type="ARBA" id="ARBA00022884"/>
    </source>
</evidence>
<keyword evidence="20" id="KW-1185">Reference proteome</keyword>
<reference evidence="19" key="1">
    <citation type="submission" date="2021-01" db="EMBL/GenBank/DDBJ databases">
        <title>Genomic Encyclopedia of Type Strains, Phase IV (KMG-IV): sequencing the most valuable type-strain genomes for metagenomic binning, comparative biology and taxonomic classification.</title>
        <authorList>
            <person name="Goeker M."/>
        </authorList>
    </citation>
    <scope>NUCLEOTIDE SEQUENCE</scope>
    <source>
        <strain evidence="19">DSM 23230</strain>
    </source>
</reference>
<keyword evidence="13 15" id="KW-0460">Magnesium</keyword>
<evidence type="ECO:0000256" key="1">
    <source>
        <dbReference type="ARBA" id="ARBA00000109"/>
    </source>
</evidence>
<evidence type="ECO:0000313" key="20">
    <source>
        <dbReference type="Proteomes" id="UP000774000"/>
    </source>
</evidence>
<keyword evidence="15" id="KW-0699">rRNA-binding</keyword>
<keyword evidence="14 15" id="KW-0694">RNA-binding</keyword>
<dbReference type="PANTHER" id="PTHR11207">
    <property type="entry name" value="RIBONUCLEASE III"/>
    <property type="match status" value="1"/>
</dbReference>
<feature type="domain" description="RNase III" evidence="18">
    <location>
        <begin position="6"/>
        <end position="135"/>
    </location>
</feature>
<dbReference type="CDD" id="cd00593">
    <property type="entry name" value="RIBOc"/>
    <property type="match status" value="1"/>
</dbReference>
<dbReference type="EC" id="3.1.26.3" evidence="15"/>
<evidence type="ECO:0000259" key="17">
    <source>
        <dbReference type="PROSITE" id="PS50137"/>
    </source>
</evidence>
<dbReference type="SMART" id="SM00358">
    <property type="entry name" value="DSRM"/>
    <property type="match status" value="1"/>
</dbReference>
<evidence type="ECO:0000256" key="13">
    <source>
        <dbReference type="ARBA" id="ARBA00022842"/>
    </source>
</evidence>
<dbReference type="SMART" id="SM00535">
    <property type="entry name" value="RIBOc"/>
    <property type="match status" value="1"/>
</dbReference>
<feature type="region of interest" description="Disordered" evidence="16">
    <location>
        <begin position="209"/>
        <end position="231"/>
    </location>
</feature>
<dbReference type="GO" id="GO:0004525">
    <property type="term" value="F:ribonuclease III activity"/>
    <property type="evidence" value="ECO:0007669"/>
    <property type="project" value="UniProtKB-UniRule"/>
</dbReference>
<dbReference type="GO" id="GO:0003725">
    <property type="term" value="F:double-stranded RNA binding"/>
    <property type="evidence" value="ECO:0007669"/>
    <property type="project" value="TreeGrafter"/>
</dbReference>
<keyword evidence="12 15" id="KW-0378">Hydrolase</keyword>
<dbReference type="InterPro" id="IPR036389">
    <property type="entry name" value="RNase_III_sf"/>
</dbReference>
<evidence type="ECO:0000256" key="5">
    <source>
        <dbReference type="ARBA" id="ARBA00022490"/>
    </source>
</evidence>
<dbReference type="RefSeq" id="WP_204701374.1">
    <property type="nucleotide sequence ID" value="NZ_JAFBDQ010000006.1"/>
</dbReference>
<comment type="cofactor">
    <cofactor evidence="15">
        <name>Mg(2+)</name>
        <dbReference type="ChEBI" id="CHEBI:18420"/>
    </cofactor>
</comment>
<dbReference type="InterPro" id="IPR014720">
    <property type="entry name" value="dsRBD_dom"/>
</dbReference>
<comment type="subunit">
    <text evidence="4 15">Homodimer.</text>
</comment>
<dbReference type="Proteomes" id="UP000774000">
    <property type="component" value="Unassembled WGS sequence"/>
</dbReference>
<keyword evidence="6 15" id="KW-0698">rRNA processing</keyword>
<evidence type="ECO:0000256" key="16">
    <source>
        <dbReference type="SAM" id="MobiDB-lite"/>
    </source>
</evidence>
<feature type="binding site" evidence="15">
    <location>
        <position position="121"/>
    </location>
    <ligand>
        <name>Mg(2+)</name>
        <dbReference type="ChEBI" id="CHEBI:18420"/>
    </ligand>
</feature>
<feature type="active site" evidence="15">
    <location>
        <position position="52"/>
    </location>
</feature>
<evidence type="ECO:0000256" key="8">
    <source>
        <dbReference type="ARBA" id="ARBA00022694"/>
    </source>
</evidence>
<feature type="active site" evidence="15">
    <location>
        <position position="124"/>
    </location>
</feature>
<dbReference type="SUPFAM" id="SSF54768">
    <property type="entry name" value="dsRNA-binding domain-like"/>
    <property type="match status" value="1"/>
</dbReference>
<dbReference type="GO" id="GO:0006364">
    <property type="term" value="P:rRNA processing"/>
    <property type="evidence" value="ECO:0007669"/>
    <property type="project" value="UniProtKB-UniRule"/>
</dbReference>
<dbReference type="PROSITE" id="PS50137">
    <property type="entry name" value="DS_RBD"/>
    <property type="match status" value="1"/>
</dbReference>